<feature type="region of interest" description="Disordered" evidence="1">
    <location>
        <begin position="80"/>
        <end position="140"/>
    </location>
</feature>
<dbReference type="AlphaFoldDB" id="A0AAN8LTZ1"/>
<sequence>MLIRVKFNAEQKYVKIIDLTFEILLIGAFLKFEIPLTSLSEAKLYDGSGTEVDGDVFEEVVKRPDLGVFKLTLNNDAKESSLTSPVSASSVMVGSDHESDDTIILSEDGSPSRKRQRSDDEAKNMKDDQHSCFGDDRDSWEHYYNPNSGEGYLSYRIKTVQRNLASSEKQPTQLYPGAPTAERESSPSTLVTIEQDFVLLFGEGTLAKFLERWPTTFKQKIIMLSMATQGAELQELIQMPESAVDEGADTNADRWDGDLSSILLLLHLIPPSSQGCKRPDRNQYPGAH</sequence>
<organism evidence="2 3">
    <name type="scientific">Coregonus suidteri</name>
    <dbReference type="NCBI Taxonomy" id="861788"/>
    <lineage>
        <taxon>Eukaryota</taxon>
        <taxon>Metazoa</taxon>
        <taxon>Chordata</taxon>
        <taxon>Craniata</taxon>
        <taxon>Vertebrata</taxon>
        <taxon>Euteleostomi</taxon>
        <taxon>Actinopterygii</taxon>
        <taxon>Neopterygii</taxon>
        <taxon>Teleostei</taxon>
        <taxon>Protacanthopterygii</taxon>
        <taxon>Salmoniformes</taxon>
        <taxon>Salmonidae</taxon>
        <taxon>Coregoninae</taxon>
        <taxon>Coregonus</taxon>
    </lineage>
</organism>
<proteinExistence type="predicted"/>
<feature type="compositionally biased region" description="Basic and acidic residues" evidence="1">
    <location>
        <begin position="117"/>
        <end position="140"/>
    </location>
</feature>
<evidence type="ECO:0000313" key="3">
    <source>
        <dbReference type="Proteomes" id="UP001356427"/>
    </source>
</evidence>
<gene>
    <name evidence="2" type="ORF">J4Q44_G00214470</name>
</gene>
<evidence type="ECO:0000256" key="1">
    <source>
        <dbReference type="SAM" id="MobiDB-lite"/>
    </source>
</evidence>
<accession>A0AAN8LTZ1</accession>
<dbReference type="EMBL" id="JAGTTL010000019">
    <property type="protein sequence ID" value="KAK6308176.1"/>
    <property type="molecule type" value="Genomic_DNA"/>
</dbReference>
<keyword evidence="3" id="KW-1185">Reference proteome</keyword>
<dbReference type="Proteomes" id="UP001356427">
    <property type="component" value="Unassembled WGS sequence"/>
</dbReference>
<evidence type="ECO:0000313" key="2">
    <source>
        <dbReference type="EMBL" id="KAK6308176.1"/>
    </source>
</evidence>
<feature type="compositionally biased region" description="Low complexity" evidence="1">
    <location>
        <begin position="80"/>
        <end position="90"/>
    </location>
</feature>
<feature type="region of interest" description="Disordered" evidence="1">
    <location>
        <begin position="166"/>
        <end position="188"/>
    </location>
</feature>
<name>A0AAN8LTZ1_9TELE</name>
<comment type="caution">
    <text evidence="2">The sequence shown here is derived from an EMBL/GenBank/DDBJ whole genome shotgun (WGS) entry which is preliminary data.</text>
</comment>
<reference evidence="2 3" key="1">
    <citation type="submission" date="2021-04" db="EMBL/GenBank/DDBJ databases">
        <authorList>
            <person name="De Guttry C."/>
            <person name="Zahm M."/>
            <person name="Klopp C."/>
            <person name="Cabau C."/>
            <person name="Louis A."/>
            <person name="Berthelot C."/>
            <person name="Parey E."/>
            <person name="Roest Crollius H."/>
            <person name="Montfort J."/>
            <person name="Robinson-Rechavi M."/>
            <person name="Bucao C."/>
            <person name="Bouchez O."/>
            <person name="Gislard M."/>
            <person name="Lluch J."/>
            <person name="Milhes M."/>
            <person name="Lampietro C."/>
            <person name="Lopez Roques C."/>
            <person name="Donnadieu C."/>
            <person name="Braasch I."/>
            <person name="Desvignes T."/>
            <person name="Postlethwait J."/>
            <person name="Bobe J."/>
            <person name="Wedekind C."/>
            <person name="Guiguen Y."/>
        </authorList>
    </citation>
    <scope>NUCLEOTIDE SEQUENCE [LARGE SCALE GENOMIC DNA]</scope>
    <source>
        <strain evidence="2">Cs_M1</strain>
        <tissue evidence="2">Blood</tissue>
    </source>
</reference>
<protein>
    <submittedName>
        <fullName evidence="2">Uncharacterized protein</fullName>
    </submittedName>
</protein>